<dbReference type="CDD" id="cd15457">
    <property type="entry name" value="NADAR"/>
    <property type="match status" value="1"/>
</dbReference>
<evidence type="ECO:0000256" key="1">
    <source>
        <dbReference type="ARBA" id="ARBA00000022"/>
    </source>
</evidence>
<proteinExistence type="predicted"/>
<evidence type="ECO:0000313" key="4">
    <source>
        <dbReference type="Proteomes" id="UP000585050"/>
    </source>
</evidence>
<dbReference type="SUPFAM" id="SSF143990">
    <property type="entry name" value="YbiA-like"/>
    <property type="match status" value="1"/>
</dbReference>
<dbReference type="AlphaFoldDB" id="A0A7X8SPK7"/>
<comment type="catalytic activity">
    <reaction evidence="1">
        <text>5-amino-6-(5-phospho-D-ribosylamino)uracil + H2O = 5,6-diaminouracil + D-ribose 5-phosphate</text>
        <dbReference type="Rhea" id="RHEA:55020"/>
        <dbReference type="ChEBI" id="CHEBI:15377"/>
        <dbReference type="ChEBI" id="CHEBI:46252"/>
        <dbReference type="ChEBI" id="CHEBI:58453"/>
        <dbReference type="ChEBI" id="CHEBI:78346"/>
    </reaction>
</comment>
<dbReference type="Proteomes" id="UP000585050">
    <property type="component" value="Unassembled WGS sequence"/>
</dbReference>
<protein>
    <submittedName>
        <fullName evidence="3">NADAR family protein</fullName>
    </submittedName>
</protein>
<evidence type="ECO:0000256" key="2">
    <source>
        <dbReference type="ARBA" id="ARBA00000751"/>
    </source>
</evidence>
<evidence type="ECO:0000313" key="3">
    <source>
        <dbReference type="EMBL" id="NLR94029.1"/>
    </source>
</evidence>
<name>A0A7X8SPK7_9BACT</name>
<comment type="caution">
    <text evidence="3">The sequence shown here is derived from an EMBL/GenBank/DDBJ whole genome shotgun (WGS) entry which is preliminary data.</text>
</comment>
<comment type="catalytic activity">
    <reaction evidence="2">
        <text>2,5-diamino-6-hydroxy-4-(5-phosphoribosylamino)-pyrimidine + H2O = 2,5,6-triamino-4-hydroxypyrimidine + D-ribose 5-phosphate</text>
        <dbReference type="Rhea" id="RHEA:23436"/>
        <dbReference type="ChEBI" id="CHEBI:15377"/>
        <dbReference type="ChEBI" id="CHEBI:58614"/>
        <dbReference type="ChEBI" id="CHEBI:78346"/>
        <dbReference type="ChEBI" id="CHEBI:137796"/>
    </reaction>
</comment>
<dbReference type="InterPro" id="IPR012816">
    <property type="entry name" value="NADAR"/>
</dbReference>
<dbReference type="RefSeq" id="WP_168884742.1">
    <property type="nucleotide sequence ID" value="NZ_JABAIL010000009.1"/>
</dbReference>
<reference evidence="3 4" key="1">
    <citation type="submission" date="2020-04" db="EMBL/GenBank/DDBJ databases">
        <title>Flammeovirga sp. SR4, a novel species isolated from seawater.</title>
        <authorList>
            <person name="Wang X."/>
        </authorList>
    </citation>
    <scope>NUCLEOTIDE SEQUENCE [LARGE SCALE GENOMIC DNA]</scope>
    <source>
        <strain evidence="3 4">SR4</strain>
    </source>
</reference>
<organism evidence="3 4">
    <name type="scientific">Flammeovirga agarivorans</name>
    <dbReference type="NCBI Taxonomy" id="2726742"/>
    <lineage>
        <taxon>Bacteria</taxon>
        <taxon>Pseudomonadati</taxon>
        <taxon>Bacteroidota</taxon>
        <taxon>Cytophagia</taxon>
        <taxon>Cytophagales</taxon>
        <taxon>Flammeovirgaceae</taxon>
        <taxon>Flammeovirga</taxon>
    </lineage>
</organism>
<gene>
    <name evidence="3" type="ORF">HGP29_22700</name>
</gene>
<accession>A0A7X8SPK7</accession>
<keyword evidence="4" id="KW-1185">Reference proteome</keyword>
<dbReference type="EMBL" id="JABAIL010000009">
    <property type="protein sequence ID" value="NLR94029.1"/>
    <property type="molecule type" value="Genomic_DNA"/>
</dbReference>
<dbReference type="Gene3D" id="1.10.357.40">
    <property type="entry name" value="YbiA-like"/>
    <property type="match status" value="1"/>
</dbReference>
<dbReference type="InterPro" id="IPR037238">
    <property type="entry name" value="YbiA-like_sf"/>
</dbReference>
<sequence length="281" mass="32781">MHYLSVQEVKEMCYNSTYHFKEYILDQKEVFPYNVQVLFDMAKEGRIRNESINGFVRKNTSRLHILSKEANLLTNTSEGFPIKIPKFPHFRTAEHLFQCIKLDQAKGDEIIEKQLLIIDQTSGEGAKLMGDRKDDMRMFWRSAWVMKDWEMRDLPTNQYKEKHWVAVTEMVNALWYALLMKLGNNRKEFGKVLLKNGAVKQSPIVEISLDQRQPDTFWGTKVEPNGMLRGMNLAGKLLSRLRDLYRLELLQKKGSFNLLIVTPPFSIQIIGGDIQSVDYNE</sequence>